<dbReference type="OrthoDB" id="423283at2759"/>
<name>A0A1X7SIX3_AMPQE</name>
<dbReference type="EnsemblMetazoa" id="Aqu2.1.02056_001">
    <property type="protein sequence ID" value="Aqu2.1.02056_001"/>
    <property type="gene ID" value="Aqu2.1.02056"/>
</dbReference>
<sequence>PSITEGDESRGQLSPLQETPDVESHQLPERSLDRIRYVRRTLTGDHYRRGRRDPSDRRHYSVIIHNSSPVGRANGRGIDLTSSCVVNGQSQPASPALDQTEPLVRPHHLGLEQFMQRSSRNQVMRQNSCPTPNRITPSPRPLVSLASHP</sequence>
<dbReference type="AlphaFoldDB" id="A0A1X7SIX3"/>
<feature type="compositionally biased region" description="Basic and acidic residues" evidence="1">
    <location>
        <begin position="22"/>
        <end position="31"/>
    </location>
</feature>
<accession>A0A1X7SIX3</accession>
<proteinExistence type="predicted"/>
<dbReference type="InParanoid" id="A0A1X7SIX3"/>
<organism evidence="2">
    <name type="scientific">Amphimedon queenslandica</name>
    <name type="common">Sponge</name>
    <dbReference type="NCBI Taxonomy" id="400682"/>
    <lineage>
        <taxon>Eukaryota</taxon>
        <taxon>Metazoa</taxon>
        <taxon>Porifera</taxon>
        <taxon>Demospongiae</taxon>
        <taxon>Heteroscleromorpha</taxon>
        <taxon>Haplosclerida</taxon>
        <taxon>Niphatidae</taxon>
        <taxon>Amphimedon</taxon>
    </lineage>
</organism>
<evidence type="ECO:0000256" key="1">
    <source>
        <dbReference type="SAM" id="MobiDB-lite"/>
    </source>
</evidence>
<protein>
    <submittedName>
        <fullName evidence="2">Uncharacterized protein</fullName>
    </submittedName>
</protein>
<feature type="compositionally biased region" description="Polar residues" evidence="1">
    <location>
        <begin position="125"/>
        <end position="136"/>
    </location>
</feature>
<evidence type="ECO:0000313" key="2">
    <source>
        <dbReference type="EnsemblMetazoa" id="Aqu2.1.02056_001"/>
    </source>
</evidence>
<feature type="region of interest" description="Disordered" evidence="1">
    <location>
        <begin position="1"/>
        <end position="31"/>
    </location>
</feature>
<feature type="region of interest" description="Disordered" evidence="1">
    <location>
        <begin position="125"/>
        <end position="149"/>
    </location>
</feature>
<reference evidence="2" key="1">
    <citation type="submission" date="2017-05" db="UniProtKB">
        <authorList>
            <consortium name="EnsemblMetazoa"/>
        </authorList>
    </citation>
    <scope>IDENTIFICATION</scope>
</reference>